<organism evidence="2 3">
    <name type="scientific">Hypholoma sublateritium (strain FD-334 SS-4)</name>
    <dbReference type="NCBI Taxonomy" id="945553"/>
    <lineage>
        <taxon>Eukaryota</taxon>
        <taxon>Fungi</taxon>
        <taxon>Dikarya</taxon>
        <taxon>Basidiomycota</taxon>
        <taxon>Agaricomycotina</taxon>
        <taxon>Agaricomycetes</taxon>
        <taxon>Agaricomycetidae</taxon>
        <taxon>Agaricales</taxon>
        <taxon>Agaricineae</taxon>
        <taxon>Strophariaceae</taxon>
        <taxon>Hypholoma</taxon>
    </lineage>
</organism>
<evidence type="ECO:0000256" key="1">
    <source>
        <dbReference type="SAM" id="MobiDB-lite"/>
    </source>
</evidence>
<dbReference type="EMBL" id="KN817628">
    <property type="protein sequence ID" value="KJA16094.1"/>
    <property type="molecule type" value="Genomic_DNA"/>
</dbReference>
<keyword evidence="3" id="KW-1185">Reference proteome</keyword>
<evidence type="ECO:0000313" key="3">
    <source>
        <dbReference type="Proteomes" id="UP000054270"/>
    </source>
</evidence>
<protein>
    <submittedName>
        <fullName evidence="2">Uncharacterized protein</fullName>
    </submittedName>
</protein>
<feature type="region of interest" description="Disordered" evidence="1">
    <location>
        <begin position="249"/>
        <end position="296"/>
    </location>
</feature>
<accession>A0A0D2NAE0</accession>
<feature type="region of interest" description="Disordered" evidence="1">
    <location>
        <begin position="20"/>
        <end position="47"/>
    </location>
</feature>
<dbReference type="OrthoDB" id="3057455at2759"/>
<sequence>MDNTPYSVLELDSPTLVPCNSPALTPAQSLNQMPMESSPPPSSAGISDCLSPELSFFNMSLVSDTSEDDDEFHLPAPLDLNDNDTDDDLFYAPLEAPRRTSAIGAERGLGLGIAGLARKDGSSPFDGLGLLALRPTAWRTHTMEEDHDFDDADGALSATFRAETLRTFNDDPCHAHTLGVIPECSEWYAAQRCDNDTETEPRQGERASADEAAAATCYEHEHDRRSQRGTRLSRGFSAETISSAMKRSASGWAGGAYADGERGVRRARAATWPTGAGGSPSQNLPSGRDVQRVWRV</sequence>
<gene>
    <name evidence="2" type="ORF">HYPSUDRAFT_219669</name>
</gene>
<proteinExistence type="predicted"/>
<dbReference type="AlphaFoldDB" id="A0A0D2NAE0"/>
<reference evidence="3" key="1">
    <citation type="submission" date="2014-04" db="EMBL/GenBank/DDBJ databases">
        <title>Evolutionary Origins and Diversification of the Mycorrhizal Mutualists.</title>
        <authorList>
            <consortium name="DOE Joint Genome Institute"/>
            <consortium name="Mycorrhizal Genomics Consortium"/>
            <person name="Kohler A."/>
            <person name="Kuo A."/>
            <person name="Nagy L.G."/>
            <person name="Floudas D."/>
            <person name="Copeland A."/>
            <person name="Barry K.W."/>
            <person name="Cichocki N."/>
            <person name="Veneault-Fourrey C."/>
            <person name="LaButti K."/>
            <person name="Lindquist E.A."/>
            <person name="Lipzen A."/>
            <person name="Lundell T."/>
            <person name="Morin E."/>
            <person name="Murat C."/>
            <person name="Riley R."/>
            <person name="Ohm R."/>
            <person name="Sun H."/>
            <person name="Tunlid A."/>
            <person name="Henrissat B."/>
            <person name="Grigoriev I.V."/>
            <person name="Hibbett D.S."/>
            <person name="Martin F."/>
        </authorList>
    </citation>
    <scope>NUCLEOTIDE SEQUENCE [LARGE SCALE GENOMIC DNA]</scope>
    <source>
        <strain evidence="3">FD-334 SS-4</strain>
    </source>
</reference>
<dbReference type="Proteomes" id="UP000054270">
    <property type="component" value="Unassembled WGS sequence"/>
</dbReference>
<feature type="compositionally biased region" description="Polar residues" evidence="1">
    <location>
        <begin position="22"/>
        <end position="32"/>
    </location>
</feature>
<name>A0A0D2NAE0_HYPSF</name>
<evidence type="ECO:0000313" key="2">
    <source>
        <dbReference type="EMBL" id="KJA16094.1"/>
    </source>
</evidence>